<feature type="compositionally biased region" description="Polar residues" evidence="1">
    <location>
        <begin position="127"/>
        <end position="139"/>
    </location>
</feature>
<protein>
    <submittedName>
        <fullName evidence="2">Uncharacterized protein</fullName>
    </submittedName>
</protein>
<reference evidence="2 3" key="1">
    <citation type="submission" date="2024-08" db="EMBL/GenBank/DDBJ databases">
        <title>Insights into the chromosomal genome structure of Flemingia macrophylla.</title>
        <authorList>
            <person name="Ding Y."/>
            <person name="Zhao Y."/>
            <person name="Bi W."/>
            <person name="Wu M."/>
            <person name="Zhao G."/>
            <person name="Gong Y."/>
            <person name="Li W."/>
            <person name="Zhang P."/>
        </authorList>
    </citation>
    <scope>NUCLEOTIDE SEQUENCE [LARGE SCALE GENOMIC DNA]</scope>
    <source>
        <strain evidence="2">DYQJB</strain>
        <tissue evidence="2">Leaf</tissue>
    </source>
</reference>
<name>A0ABD1MJ28_9FABA</name>
<dbReference type="Proteomes" id="UP001603857">
    <property type="component" value="Unassembled WGS sequence"/>
</dbReference>
<comment type="caution">
    <text evidence="2">The sequence shown here is derived from an EMBL/GenBank/DDBJ whole genome shotgun (WGS) entry which is preliminary data.</text>
</comment>
<organism evidence="2 3">
    <name type="scientific">Flemingia macrophylla</name>
    <dbReference type="NCBI Taxonomy" id="520843"/>
    <lineage>
        <taxon>Eukaryota</taxon>
        <taxon>Viridiplantae</taxon>
        <taxon>Streptophyta</taxon>
        <taxon>Embryophyta</taxon>
        <taxon>Tracheophyta</taxon>
        <taxon>Spermatophyta</taxon>
        <taxon>Magnoliopsida</taxon>
        <taxon>eudicotyledons</taxon>
        <taxon>Gunneridae</taxon>
        <taxon>Pentapetalae</taxon>
        <taxon>rosids</taxon>
        <taxon>fabids</taxon>
        <taxon>Fabales</taxon>
        <taxon>Fabaceae</taxon>
        <taxon>Papilionoideae</taxon>
        <taxon>50 kb inversion clade</taxon>
        <taxon>NPAAA clade</taxon>
        <taxon>indigoferoid/millettioid clade</taxon>
        <taxon>Phaseoleae</taxon>
        <taxon>Flemingia</taxon>
    </lineage>
</organism>
<keyword evidence="3" id="KW-1185">Reference proteome</keyword>
<accession>A0ABD1MJ28</accession>
<feature type="region of interest" description="Disordered" evidence="1">
    <location>
        <begin position="119"/>
        <end position="144"/>
    </location>
</feature>
<evidence type="ECO:0000313" key="3">
    <source>
        <dbReference type="Proteomes" id="UP001603857"/>
    </source>
</evidence>
<evidence type="ECO:0000313" key="2">
    <source>
        <dbReference type="EMBL" id="KAL2335764.1"/>
    </source>
</evidence>
<dbReference type="AlphaFoldDB" id="A0ABD1MJ28"/>
<sequence>MDIGYSSFPQYSLVERPNSRFVQTATHFLPLQPTILNPILPFGQQIFPLQHMVYNPNQVCPVYLVPIAATTQALMNPNASSVNSHVHHNNSTSHTQSYITDNETASFVYVPCNGNQEQEMDTRPMHHQSQSKNISVTTRESPRCEDDLDNDLAQVHICKPQPPPPSLPSKHQAMTKAATNLLSEALARLQVDNLMPQTQTLQ</sequence>
<gene>
    <name evidence="2" type="ORF">Fmac_016977</name>
</gene>
<dbReference type="EMBL" id="JBGMDY010000005">
    <property type="protein sequence ID" value="KAL2335764.1"/>
    <property type="molecule type" value="Genomic_DNA"/>
</dbReference>
<evidence type="ECO:0000256" key="1">
    <source>
        <dbReference type="SAM" id="MobiDB-lite"/>
    </source>
</evidence>
<proteinExistence type="predicted"/>